<dbReference type="InterPro" id="IPR008271">
    <property type="entry name" value="Ser/Thr_kinase_AS"/>
</dbReference>
<dbReference type="OrthoDB" id="9984829at2759"/>
<dbReference type="SMART" id="SM00220">
    <property type="entry name" value="S_TKc"/>
    <property type="match status" value="1"/>
</dbReference>
<dbReference type="PROSITE" id="PS50011">
    <property type="entry name" value="PROTEIN_KINASE_DOM"/>
    <property type="match status" value="1"/>
</dbReference>
<feature type="binding site" evidence="10">
    <location>
        <position position="160"/>
    </location>
    <ligand>
        <name>ATP</name>
        <dbReference type="ChEBI" id="CHEBI:30616"/>
    </ligand>
</feature>
<name>A0A7J6C9L5_9TELE</name>
<dbReference type="InterPro" id="IPR000719">
    <property type="entry name" value="Prot_kinase_dom"/>
</dbReference>
<feature type="domain" description="Protein kinase" evidence="13">
    <location>
        <begin position="131"/>
        <end position="387"/>
    </location>
</feature>
<organism evidence="14 15">
    <name type="scientific">Onychostoma macrolepis</name>
    <dbReference type="NCBI Taxonomy" id="369639"/>
    <lineage>
        <taxon>Eukaryota</taxon>
        <taxon>Metazoa</taxon>
        <taxon>Chordata</taxon>
        <taxon>Craniata</taxon>
        <taxon>Vertebrata</taxon>
        <taxon>Euteleostomi</taxon>
        <taxon>Actinopterygii</taxon>
        <taxon>Neopterygii</taxon>
        <taxon>Teleostei</taxon>
        <taxon>Ostariophysi</taxon>
        <taxon>Cypriniformes</taxon>
        <taxon>Cyprinidae</taxon>
        <taxon>Acrossocheilinae</taxon>
        <taxon>Onychostoma</taxon>
    </lineage>
</organism>
<evidence type="ECO:0000313" key="15">
    <source>
        <dbReference type="Proteomes" id="UP000579812"/>
    </source>
</evidence>
<keyword evidence="7 10" id="KW-0067">ATP-binding</keyword>
<evidence type="ECO:0000256" key="11">
    <source>
        <dbReference type="RuleBase" id="RU000304"/>
    </source>
</evidence>
<comment type="catalytic activity">
    <reaction evidence="8">
        <text>L-threonyl-[protein] + ATP = O-phospho-L-threonyl-[protein] + ADP + H(+)</text>
        <dbReference type="Rhea" id="RHEA:46608"/>
        <dbReference type="Rhea" id="RHEA-COMP:11060"/>
        <dbReference type="Rhea" id="RHEA-COMP:11605"/>
        <dbReference type="ChEBI" id="CHEBI:15378"/>
        <dbReference type="ChEBI" id="CHEBI:30013"/>
        <dbReference type="ChEBI" id="CHEBI:30616"/>
        <dbReference type="ChEBI" id="CHEBI:61977"/>
        <dbReference type="ChEBI" id="CHEBI:456216"/>
        <dbReference type="EC" id="2.7.11.1"/>
    </reaction>
</comment>
<feature type="region of interest" description="Disordered" evidence="12">
    <location>
        <begin position="32"/>
        <end position="60"/>
    </location>
</feature>
<dbReference type="PROSITE" id="PS00107">
    <property type="entry name" value="PROTEIN_KINASE_ATP"/>
    <property type="match status" value="1"/>
</dbReference>
<dbReference type="Gene3D" id="1.10.510.10">
    <property type="entry name" value="Transferase(Phosphotransferase) domain 1"/>
    <property type="match status" value="1"/>
</dbReference>
<keyword evidence="5 10" id="KW-0547">Nucleotide-binding</keyword>
<protein>
    <recommendedName>
        <fullName evidence="2">non-specific serine/threonine protein kinase</fullName>
        <ecNumber evidence="2">2.7.11.1</ecNumber>
    </recommendedName>
</protein>
<dbReference type="Pfam" id="PF00069">
    <property type="entry name" value="Pkinase"/>
    <property type="match status" value="1"/>
</dbReference>
<evidence type="ECO:0000313" key="14">
    <source>
        <dbReference type="EMBL" id="KAF4103275.1"/>
    </source>
</evidence>
<reference evidence="14 15" key="1">
    <citation type="submission" date="2020-04" db="EMBL/GenBank/DDBJ databases">
        <title>Chromosome-level genome assembly of a cyprinid fish Onychostoma macrolepis by integration of Nanopore Sequencing, Bionano and Hi-C technology.</title>
        <authorList>
            <person name="Wang D."/>
        </authorList>
    </citation>
    <scope>NUCLEOTIDE SEQUENCE [LARGE SCALE GENOMIC DNA]</scope>
    <source>
        <strain evidence="14">SWU-2019</strain>
        <tissue evidence="14">Muscle</tissue>
    </source>
</reference>
<dbReference type="SUPFAM" id="SSF56112">
    <property type="entry name" value="Protein kinase-like (PK-like)"/>
    <property type="match status" value="1"/>
</dbReference>
<dbReference type="AlphaFoldDB" id="A0A7J6C9L5"/>
<dbReference type="Gene3D" id="3.30.200.20">
    <property type="entry name" value="Phosphorylase Kinase, domain 1"/>
    <property type="match status" value="1"/>
</dbReference>
<dbReference type="PANTHER" id="PTHR22984">
    <property type="entry name" value="SERINE/THREONINE-PROTEIN KINASE PIM"/>
    <property type="match status" value="1"/>
</dbReference>
<dbReference type="GO" id="GO:0043066">
    <property type="term" value="P:negative regulation of apoptotic process"/>
    <property type="evidence" value="ECO:0007669"/>
    <property type="project" value="TreeGrafter"/>
</dbReference>
<dbReference type="PROSITE" id="PS00108">
    <property type="entry name" value="PROTEIN_KINASE_ST"/>
    <property type="match status" value="1"/>
</dbReference>
<evidence type="ECO:0000256" key="3">
    <source>
        <dbReference type="ARBA" id="ARBA00022527"/>
    </source>
</evidence>
<keyword evidence="3 11" id="KW-0723">Serine/threonine-protein kinase</keyword>
<keyword evidence="15" id="KW-1185">Reference proteome</keyword>
<evidence type="ECO:0000256" key="9">
    <source>
        <dbReference type="ARBA" id="ARBA00048679"/>
    </source>
</evidence>
<evidence type="ECO:0000256" key="1">
    <source>
        <dbReference type="ARBA" id="ARBA00005505"/>
    </source>
</evidence>
<dbReference type="InterPro" id="IPR011009">
    <property type="entry name" value="Kinase-like_dom_sf"/>
</dbReference>
<dbReference type="Proteomes" id="UP000579812">
    <property type="component" value="Unassembled WGS sequence"/>
</dbReference>
<dbReference type="GO" id="GO:0007346">
    <property type="term" value="P:regulation of mitotic cell cycle"/>
    <property type="evidence" value="ECO:0007669"/>
    <property type="project" value="TreeGrafter"/>
</dbReference>
<evidence type="ECO:0000259" key="13">
    <source>
        <dbReference type="PROSITE" id="PS50011"/>
    </source>
</evidence>
<dbReference type="GO" id="GO:0005737">
    <property type="term" value="C:cytoplasm"/>
    <property type="evidence" value="ECO:0007669"/>
    <property type="project" value="TreeGrafter"/>
</dbReference>
<accession>A0A7J6C9L5</accession>
<evidence type="ECO:0000256" key="6">
    <source>
        <dbReference type="ARBA" id="ARBA00022777"/>
    </source>
</evidence>
<keyword evidence="6" id="KW-0418">Kinase</keyword>
<comment type="caution">
    <text evidence="14">The sequence shown here is derived from an EMBL/GenBank/DDBJ whole genome shotgun (WGS) entry which is preliminary data.</text>
</comment>
<evidence type="ECO:0000256" key="10">
    <source>
        <dbReference type="PROSITE-ProRule" id="PRU10141"/>
    </source>
</evidence>
<dbReference type="InterPro" id="IPR017441">
    <property type="entry name" value="Protein_kinase_ATP_BS"/>
</dbReference>
<comment type="similarity">
    <text evidence="1">Belongs to the protein kinase superfamily. CAMK Ser/Thr protein kinase family. PIM subfamily.</text>
</comment>
<evidence type="ECO:0000256" key="8">
    <source>
        <dbReference type="ARBA" id="ARBA00047899"/>
    </source>
</evidence>
<evidence type="ECO:0000256" key="2">
    <source>
        <dbReference type="ARBA" id="ARBA00012513"/>
    </source>
</evidence>
<keyword evidence="4" id="KW-0808">Transferase</keyword>
<proteinExistence type="inferred from homology"/>
<dbReference type="EC" id="2.7.11.1" evidence="2"/>
<evidence type="ECO:0000256" key="4">
    <source>
        <dbReference type="ARBA" id="ARBA00022679"/>
    </source>
</evidence>
<dbReference type="GO" id="GO:0005524">
    <property type="term" value="F:ATP binding"/>
    <property type="evidence" value="ECO:0007669"/>
    <property type="project" value="UniProtKB-UniRule"/>
</dbReference>
<dbReference type="FunFam" id="1.10.510.10:FF:000392">
    <property type="entry name" value="Pim proto-oncogene, serine/threonine kinase,-related 152"/>
    <property type="match status" value="1"/>
</dbReference>
<dbReference type="InterPro" id="IPR051138">
    <property type="entry name" value="PIM_Ser/Thr_kinase"/>
</dbReference>
<dbReference type="FunFam" id="3.30.200.20:FF:000246">
    <property type="entry name" value="Pim proto-oncogene, serine/threonine kinase,-related 152"/>
    <property type="match status" value="1"/>
</dbReference>
<sequence length="391" mass="44631">MRLLSRLKKMIEKECVQEPCVLLKHTCNTVENHPPHRPDEVPVVAGGFDGGKGAEREEKRKKKSFWRGPALCFPHRRATKYDLAKAENKYQAEAGSYQTFTDAPASKVHPVPAEEQREQNVPGKGHIRSHYKIGPKLGQGGFGFVYEGTRCKDGLEVAVKFSVKSPNMPFIRVPGHPEGIPMEIGLTLMANKNPRAPEIIKILDWEDNEDHFIMVLERPMPCMDLKSFVKLHGESLDEGTARNIMRQVIEAANICVKRGVFHRDIKMENLLVNQDTMEVKLIDFGCGVQMKRFGYKVFSGTKIYCPPEVTVNGRYHAKPTTVWSLGILLFMMVCGYYPTEYDLDLISKRSWTRPGLSQECCQMISSCLQSDPQRRIHLEKMHLHDWFQVME</sequence>
<dbReference type="PANTHER" id="PTHR22984:SF11">
    <property type="entry name" value="AURORA KINASE-RELATED"/>
    <property type="match status" value="1"/>
</dbReference>
<gene>
    <name evidence="14" type="ORF">G5714_016158</name>
</gene>
<comment type="catalytic activity">
    <reaction evidence="9">
        <text>L-seryl-[protein] + ATP = O-phospho-L-seryl-[protein] + ADP + H(+)</text>
        <dbReference type="Rhea" id="RHEA:17989"/>
        <dbReference type="Rhea" id="RHEA-COMP:9863"/>
        <dbReference type="Rhea" id="RHEA-COMP:11604"/>
        <dbReference type="ChEBI" id="CHEBI:15378"/>
        <dbReference type="ChEBI" id="CHEBI:29999"/>
        <dbReference type="ChEBI" id="CHEBI:30616"/>
        <dbReference type="ChEBI" id="CHEBI:83421"/>
        <dbReference type="ChEBI" id="CHEBI:456216"/>
        <dbReference type="EC" id="2.7.11.1"/>
    </reaction>
</comment>
<evidence type="ECO:0000256" key="7">
    <source>
        <dbReference type="ARBA" id="ARBA00022840"/>
    </source>
</evidence>
<evidence type="ECO:0000256" key="12">
    <source>
        <dbReference type="SAM" id="MobiDB-lite"/>
    </source>
</evidence>
<dbReference type="GO" id="GO:0004674">
    <property type="term" value="F:protein serine/threonine kinase activity"/>
    <property type="evidence" value="ECO:0007669"/>
    <property type="project" value="UniProtKB-KW"/>
</dbReference>
<dbReference type="EMBL" id="JAAMOB010000016">
    <property type="protein sequence ID" value="KAF4103275.1"/>
    <property type="molecule type" value="Genomic_DNA"/>
</dbReference>
<evidence type="ECO:0000256" key="5">
    <source>
        <dbReference type="ARBA" id="ARBA00022741"/>
    </source>
</evidence>